<gene>
    <name evidence="2" type="ORF">ACFQ0R_05400</name>
</gene>
<dbReference type="PROSITE" id="PS50206">
    <property type="entry name" value="RHODANESE_3"/>
    <property type="match status" value="1"/>
</dbReference>
<comment type="caution">
    <text evidence="2">The sequence shown here is derived from an EMBL/GenBank/DDBJ whole genome shotgun (WGS) entry which is preliminary data.</text>
</comment>
<dbReference type="Proteomes" id="UP001597049">
    <property type="component" value="Unassembled WGS sequence"/>
</dbReference>
<reference evidence="3" key="1">
    <citation type="journal article" date="2019" name="Int. J. Syst. Evol. Microbiol.">
        <title>The Global Catalogue of Microorganisms (GCM) 10K type strain sequencing project: providing services to taxonomists for standard genome sequencing and annotation.</title>
        <authorList>
            <consortium name="The Broad Institute Genomics Platform"/>
            <consortium name="The Broad Institute Genome Sequencing Center for Infectious Disease"/>
            <person name="Wu L."/>
            <person name="Ma J."/>
        </authorList>
    </citation>
    <scope>NUCLEOTIDE SEQUENCE [LARGE SCALE GENOMIC DNA]</scope>
    <source>
        <strain evidence="3">CCUG 56752</strain>
    </source>
</reference>
<name>A0ABW3GQU2_9FLAO</name>
<dbReference type="Pfam" id="PF00581">
    <property type="entry name" value="Rhodanese"/>
    <property type="match status" value="1"/>
</dbReference>
<evidence type="ECO:0000259" key="1">
    <source>
        <dbReference type="PROSITE" id="PS50206"/>
    </source>
</evidence>
<evidence type="ECO:0000313" key="3">
    <source>
        <dbReference type="Proteomes" id="UP001597049"/>
    </source>
</evidence>
<evidence type="ECO:0000313" key="2">
    <source>
        <dbReference type="EMBL" id="MFD0932033.1"/>
    </source>
</evidence>
<dbReference type="SUPFAM" id="SSF52821">
    <property type="entry name" value="Rhodanese/Cell cycle control phosphatase"/>
    <property type="match status" value="1"/>
</dbReference>
<dbReference type="RefSeq" id="WP_379657355.1">
    <property type="nucleotide sequence ID" value="NZ_JBHTIV010000005.1"/>
</dbReference>
<dbReference type="EMBL" id="JBHTIV010000005">
    <property type="protein sequence ID" value="MFD0932033.1"/>
    <property type="molecule type" value="Genomic_DNA"/>
</dbReference>
<protein>
    <submittedName>
        <fullName evidence="2">Rhodanese-like domain-containing protein</fullName>
    </submittedName>
</protein>
<dbReference type="CDD" id="cd00158">
    <property type="entry name" value="RHOD"/>
    <property type="match status" value="1"/>
</dbReference>
<dbReference type="Gene3D" id="3.40.250.10">
    <property type="entry name" value="Rhodanese-like domain"/>
    <property type="match status" value="1"/>
</dbReference>
<dbReference type="NCBIfam" id="NF045521">
    <property type="entry name" value="rhoda_near_glyco"/>
    <property type="match status" value="1"/>
</dbReference>
<dbReference type="InterPro" id="IPR036873">
    <property type="entry name" value="Rhodanese-like_dom_sf"/>
</dbReference>
<sequence>MKTKFSIFLFIIPLLSFCQSEMDKAIHKYNEGSVEYIKVDQLAQLKTTGKNIKLLDTRQASEYSISHIRNAIYAGYDDFKLKSIQDKINTQDTIVVYCSIGVRSEDIGEQLQKAGYKNVFNLYGGIFDWVNKENQVYNQQGEPTEKVHAYDLFWSKYLKKGQKVY</sequence>
<dbReference type="InterPro" id="IPR001763">
    <property type="entry name" value="Rhodanese-like_dom"/>
</dbReference>
<dbReference type="PANTHER" id="PTHR44086">
    <property type="entry name" value="THIOSULFATE SULFURTRANSFERASE RDL2, MITOCHONDRIAL-RELATED"/>
    <property type="match status" value="1"/>
</dbReference>
<keyword evidence="3" id="KW-1185">Reference proteome</keyword>
<dbReference type="SMART" id="SM00450">
    <property type="entry name" value="RHOD"/>
    <property type="match status" value="1"/>
</dbReference>
<accession>A0ABW3GQU2</accession>
<dbReference type="PANTHER" id="PTHR44086:SF10">
    <property type="entry name" value="THIOSULFATE SULFURTRANSFERASE_RHODANESE-LIKE DOMAIN-CONTAINING PROTEIN 3"/>
    <property type="match status" value="1"/>
</dbReference>
<organism evidence="2 3">
    <name type="scientific">Psychroflexus salinarum</name>
    <dbReference type="NCBI Taxonomy" id="546024"/>
    <lineage>
        <taxon>Bacteria</taxon>
        <taxon>Pseudomonadati</taxon>
        <taxon>Bacteroidota</taxon>
        <taxon>Flavobacteriia</taxon>
        <taxon>Flavobacteriales</taxon>
        <taxon>Flavobacteriaceae</taxon>
        <taxon>Psychroflexus</taxon>
    </lineage>
</organism>
<proteinExistence type="predicted"/>
<feature type="domain" description="Rhodanese" evidence="1">
    <location>
        <begin position="48"/>
        <end position="138"/>
    </location>
</feature>